<proteinExistence type="predicted"/>
<dbReference type="Proteomes" id="UP001232001">
    <property type="component" value="Chromosome"/>
</dbReference>
<evidence type="ECO:0000313" key="3">
    <source>
        <dbReference type="Proteomes" id="UP001232001"/>
    </source>
</evidence>
<name>A0ABY8L1G6_9FLAO</name>
<dbReference type="InterPro" id="IPR009324">
    <property type="entry name" value="DUF981"/>
</dbReference>
<keyword evidence="3" id="KW-1185">Reference proteome</keyword>
<feature type="transmembrane region" description="Helical" evidence="1">
    <location>
        <begin position="188"/>
        <end position="209"/>
    </location>
</feature>
<evidence type="ECO:0000313" key="2">
    <source>
        <dbReference type="EMBL" id="WGH75126.1"/>
    </source>
</evidence>
<gene>
    <name evidence="2" type="ORF">P8625_13775</name>
</gene>
<feature type="transmembrane region" description="Helical" evidence="1">
    <location>
        <begin position="64"/>
        <end position="84"/>
    </location>
</feature>
<feature type="transmembrane region" description="Helical" evidence="1">
    <location>
        <begin position="152"/>
        <end position="176"/>
    </location>
</feature>
<reference evidence="2 3" key="1">
    <citation type="submission" date="2023-04" db="EMBL/GenBank/DDBJ databases">
        <title>Tenacibaculum tangerinum sp. nov., isolated from sea tidal flat of South Korea.</title>
        <authorList>
            <person name="Lee S.H."/>
            <person name="Kim J.-J."/>
        </authorList>
    </citation>
    <scope>NUCLEOTIDE SEQUENCE [LARGE SCALE GENOMIC DNA]</scope>
    <source>
        <strain evidence="2 3">GRR-S3-23</strain>
    </source>
</reference>
<feature type="transmembrane region" description="Helical" evidence="1">
    <location>
        <begin position="111"/>
        <end position="132"/>
    </location>
</feature>
<keyword evidence="1" id="KW-1133">Transmembrane helix</keyword>
<dbReference type="EMBL" id="CP122539">
    <property type="protein sequence ID" value="WGH75126.1"/>
    <property type="molecule type" value="Genomic_DNA"/>
</dbReference>
<accession>A0ABY8L1G6</accession>
<feature type="transmembrane region" description="Helical" evidence="1">
    <location>
        <begin position="28"/>
        <end position="52"/>
    </location>
</feature>
<dbReference type="Pfam" id="PF06168">
    <property type="entry name" value="DUF981"/>
    <property type="match status" value="1"/>
</dbReference>
<keyword evidence="1" id="KW-0812">Transmembrane</keyword>
<protein>
    <submittedName>
        <fullName evidence="2">DUF981 family protein</fullName>
    </submittedName>
</protein>
<sequence length="241" mass="26749">MAVVAGAGLLSLWSLFSKLNSRKEIRPVGIALNFAVIGIILFITGVHTTLTWPLSPTYPFDNSAFGEPCFVFGALLLAMAFYFWKEREQLNLIGNEKLISHIFQDFNSFKYILVGLGLGLIMIGIAGIKYKIFIAPPEEPIVGPLEKKIPYITTYMIGLTWMAVGVAAIGFVAYMNAVLSNKKASFKWLIKLIGLLGIVFMLIGVTTYYSHIGMEINTMDPSTVKPNVIMNPDEKFQKLKN</sequence>
<keyword evidence="1" id="KW-0472">Membrane</keyword>
<dbReference type="RefSeq" id="WP_279651016.1">
    <property type="nucleotide sequence ID" value="NZ_CP122539.1"/>
</dbReference>
<organism evidence="2 3">
    <name type="scientific">Tenacibaculum tangerinum</name>
    <dbReference type="NCBI Taxonomy" id="3038772"/>
    <lineage>
        <taxon>Bacteria</taxon>
        <taxon>Pseudomonadati</taxon>
        <taxon>Bacteroidota</taxon>
        <taxon>Flavobacteriia</taxon>
        <taxon>Flavobacteriales</taxon>
        <taxon>Flavobacteriaceae</taxon>
        <taxon>Tenacibaculum</taxon>
    </lineage>
</organism>
<evidence type="ECO:0000256" key="1">
    <source>
        <dbReference type="SAM" id="Phobius"/>
    </source>
</evidence>